<protein>
    <submittedName>
        <fullName evidence="1">NADP-specific glutamate dehydrogenase</fullName>
    </submittedName>
</protein>
<name>A0A9D1VW78_9FIRM</name>
<dbReference type="Gene3D" id="1.10.285.10">
    <property type="entry name" value="Glutamate Dehydrogenase, chain A, domain 3"/>
    <property type="match status" value="1"/>
</dbReference>
<dbReference type="SUPFAM" id="SSF53223">
    <property type="entry name" value="Aminoacid dehydrogenase-like, N-terminal domain"/>
    <property type="match status" value="1"/>
</dbReference>
<dbReference type="InterPro" id="IPR046346">
    <property type="entry name" value="Aminoacid_DH-like_N_sf"/>
</dbReference>
<evidence type="ECO:0000313" key="2">
    <source>
        <dbReference type="Proteomes" id="UP000824243"/>
    </source>
</evidence>
<reference evidence="1" key="2">
    <citation type="submission" date="2021-04" db="EMBL/GenBank/DDBJ databases">
        <authorList>
            <person name="Gilroy R."/>
        </authorList>
    </citation>
    <scope>NUCLEOTIDE SEQUENCE</scope>
    <source>
        <strain evidence="1">ChiSjej5B23-15282</strain>
    </source>
</reference>
<comment type="caution">
    <text evidence="1">The sequence shown here is derived from an EMBL/GenBank/DDBJ whole genome shotgun (WGS) entry which is preliminary data.</text>
</comment>
<dbReference type="GO" id="GO:0006537">
    <property type="term" value="P:glutamate biosynthetic process"/>
    <property type="evidence" value="ECO:0007669"/>
    <property type="project" value="TreeGrafter"/>
</dbReference>
<dbReference type="PANTHER" id="PTHR43571:SF1">
    <property type="entry name" value="NADP-SPECIFIC GLUTAMATE DEHYDROGENASE 1-RELATED"/>
    <property type="match status" value="1"/>
</dbReference>
<organism evidence="1 2">
    <name type="scientific">Candidatus Mediterraneibacter caccavium</name>
    <dbReference type="NCBI Taxonomy" id="2838661"/>
    <lineage>
        <taxon>Bacteria</taxon>
        <taxon>Bacillati</taxon>
        <taxon>Bacillota</taxon>
        <taxon>Clostridia</taxon>
        <taxon>Lachnospirales</taxon>
        <taxon>Lachnospiraceae</taxon>
        <taxon>Mediterraneibacter</taxon>
    </lineage>
</organism>
<dbReference type="PANTHER" id="PTHR43571">
    <property type="entry name" value="NADP-SPECIFIC GLUTAMATE DEHYDROGENASE 1-RELATED"/>
    <property type="match status" value="1"/>
</dbReference>
<dbReference type="Proteomes" id="UP000824243">
    <property type="component" value="Unassembled WGS sequence"/>
</dbReference>
<dbReference type="GO" id="GO:0005829">
    <property type="term" value="C:cytosol"/>
    <property type="evidence" value="ECO:0007669"/>
    <property type="project" value="TreeGrafter"/>
</dbReference>
<feature type="non-terminal residue" evidence="1">
    <location>
        <position position="66"/>
    </location>
</feature>
<gene>
    <name evidence="1" type="ORF">H9981_02760</name>
</gene>
<dbReference type="InterPro" id="IPR050724">
    <property type="entry name" value="Glu_Leu_Phe_Val_DH"/>
</dbReference>
<dbReference type="Gene3D" id="3.40.50.10860">
    <property type="entry name" value="Leucine Dehydrogenase, chain A, domain 1"/>
    <property type="match status" value="1"/>
</dbReference>
<evidence type="ECO:0000313" key="1">
    <source>
        <dbReference type="EMBL" id="HIX47928.1"/>
    </source>
</evidence>
<dbReference type="GO" id="GO:0004354">
    <property type="term" value="F:glutamate dehydrogenase (NADP+) activity"/>
    <property type="evidence" value="ECO:0007669"/>
    <property type="project" value="TreeGrafter"/>
</dbReference>
<sequence length="66" mass="7883">MSYVDEVIDLVVKKNPAEPEFHQAVKEVLESLRVVIEANEEKFRKEALLERLTEPERQFKFRVPWV</sequence>
<dbReference type="EMBL" id="DXFA01000051">
    <property type="protein sequence ID" value="HIX47928.1"/>
    <property type="molecule type" value="Genomic_DNA"/>
</dbReference>
<dbReference type="AlphaFoldDB" id="A0A9D1VW78"/>
<proteinExistence type="predicted"/>
<reference evidence="1" key="1">
    <citation type="journal article" date="2021" name="PeerJ">
        <title>Extensive microbial diversity within the chicken gut microbiome revealed by metagenomics and culture.</title>
        <authorList>
            <person name="Gilroy R."/>
            <person name="Ravi A."/>
            <person name="Getino M."/>
            <person name="Pursley I."/>
            <person name="Horton D.L."/>
            <person name="Alikhan N.F."/>
            <person name="Baker D."/>
            <person name="Gharbi K."/>
            <person name="Hall N."/>
            <person name="Watson M."/>
            <person name="Adriaenssens E.M."/>
            <person name="Foster-Nyarko E."/>
            <person name="Jarju S."/>
            <person name="Secka A."/>
            <person name="Antonio M."/>
            <person name="Oren A."/>
            <person name="Chaudhuri R.R."/>
            <person name="La Ragione R."/>
            <person name="Hildebrand F."/>
            <person name="Pallen M.J."/>
        </authorList>
    </citation>
    <scope>NUCLEOTIDE SEQUENCE</scope>
    <source>
        <strain evidence="1">ChiSjej5B23-15282</strain>
    </source>
</reference>
<accession>A0A9D1VW78</accession>